<evidence type="ECO:0000256" key="1">
    <source>
        <dbReference type="ARBA" id="ARBA00004370"/>
    </source>
</evidence>
<dbReference type="Proteomes" id="UP000028760">
    <property type="component" value="Unassembled WGS sequence"/>
</dbReference>
<dbReference type="InterPro" id="IPR013106">
    <property type="entry name" value="Ig_V-set"/>
</dbReference>
<dbReference type="EMBL" id="AYCK01019200">
    <property type="status" value="NOT_ANNOTATED_CDS"/>
    <property type="molecule type" value="Genomic_DNA"/>
</dbReference>
<dbReference type="SMART" id="SM00409">
    <property type="entry name" value="IG"/>
    <property type="match status" value="5"/>
</dbReference>
<dbReference type="InterPro" id="IPR003599">
    <property type="entry name" value="Ig_sub"/>
</dbReference>
<sequence>ARLYYVFLLTIKILSYKITKYNLFTDRCCDTVNNIQGNEDGSVTISCPYDSQSVNKLKFFCRGNRPSTCLQQAVITSSSTQDGRFRLSDDRKSGIFTVTISSLTLKDSGSYLCGVQRNSGFDVFTAVELEVKEWCCVKSKVISKTAGHEVTLQCPYPPNHQNNRKFLCRGSQRSKHCELISHHTEKSSTSWKSRRVVLVFRGGKSGIFTVTISSLTLKDSGSYLCGVQRNSGFDVFTAVELEVKAPLSSAAGSIRVFGYEGGDVNVSCPYDRGFEGHQKYLCNHDCRYADVLITTSQGSSGKYSIHDDKTTRIFTVTISDLRLDDAGKYWCGVTRIGRDISIETFAVSNSFVFLSDRCCDTVNHIQGTEDGSVTISCPYDSQSVNKLKFFCRGNRPSTCLQQAVITSSNTQDGRFRLSDDRKSGIFTVTISSLTLKNSGSYLCGVQRNSGFDVFTAVQLEVKECCYFYSSEWCCAKSKNMSGVMERSVTFQCPYAPQHHNDTMFLCKGDGASNCTDMMGQSRFVLSNVSSSSFSVTVTKLEAGDAGTYWCGSGPEANVGNFTRFHLSVGER</sequence>
<keyword evidence="2" id="KW-0812">Transmembrane</keyword>
<dbReference type="Pfam" id="PF07686">
    <property type="entry name" value="V-set"/>
    <property type="match status" value="5"/>
</dbReference>
<dbReference type="AlphaFoldDB" id="A0A096M9R2"/>
<evidence type="ECO:0000313" key="5">
    <source>
        <dbReference type="Ensembl" id="ENSPFOP00000028153.1"/>
    </source>
</evidence>
<evidence type="ECO:0000259" key="4">
    <source>
        <dbReference type="PROSITE" id="PS50835"/>
    </source>
</evidence>
<dbReference type="PANTHER" id="PTHR11860">
    <property type="entry name" value="POLYMERIC-IMMUNOGLOBULIN RECEPTOR"/>
    <property type="match status" value="1"/>
</dbReference>
<reference evidence="5" key="2">
    <citation type="submission" date="2025-08" db="UniProtKB">
        <authorList>
            <consortium name="Ensembl"/>
        </authorList>
    </citation>
    <scope>IDENTIFICATION</scope>
</reference>
<dbReference type="InterPro" id="IPR013783">
    <property type="entry name" value="Ig-like_fold"/>
</dbReference>
<feature type="domain" description="Ig-like" evidence="4">
    <location>
        <begin position="155"/>
        <end position="242"/>
    </location>
</feature>
<dbReference type="SUPFAM" id="SSF48726">
    <property type="entry name" value="Immunoglobulin"/>
    <property type="match status" value="5"/>
</dbReference>
<name>A0A096M9R2_POEFO</name>
<dbReference type="InterPro" id="IPR050671">
    <property type="entry name" value="CD300_family_receptors"/>
</dbReference>
<proteinExistence type="predicted"/>
<evidence type="ECO:0000313" key="6">
    <source>
        <dbReference type="Proteomes" id="UP000028760"/>
    </source>
</evidence>
<dbReference type="GeneTree" id="ENSGT00950000182977"/>
<dbReference type="PROSITE" id="PS50835">
    <property type="entry name" value="IG_LIKE"/>
    <property type="match status" value="1"/>
</dbReference>
<reference evidence="6" key="1">
    <citation type="submission" date="2013-10" db="EMBL/GenBank/DDBJ databases">
        <authorList>
            <person name="Schartl M."/>
            <person name="Warren W."/>
        </authorList>
    </citation>
    <scope>NUCLEOTIDE SEQUENCE [LARGE SCALE GENOMIC DNA]</scope>
    <source>
        <strain evidence="6">female</strain>
    </source>
</reference>
<keyword evidence="6" id="KW-1185">Reference proteome</keyword>
<dbReference type="GO" id="GO:0005886">
    <property type="term" value="C:plasma membrane"/>
    <property type="evidence" value="ECO:0007669"/>
    <property type="project" value="TreeGrafter"/>
</dbReference>
<dbReference type="InterPro" id="IPR007110">
    <property type="entry name" value="Ig-like_dom"/>
</dbReference>
<comment type="subcellular location">
    <subcellularLocation>
        <location evidence="1">Membrane</location>
    </subcellularLocation>
</comment>
<dbReference type="Ensembl" id="ENSPFOT00000031082.1">
    <property type="protein sequence ID" value="ENSPFOP00000028153.1"/>
    <property type="gene ID" value="ENSPFOG00000018738.2"/>
</dbReference>
<dbReference type="CDD" id="cd05716">
    <property type="entry name" value="IgV_pIgR_like"/>
    <property type="match status" value="2"/>
</dbReference>
<dbReference type="Gene3D" id="2.60.40.10">
    <property type="entry name" value="Immunoglobulins"/>
    <property type="match status" value="5"/>
</dbReference>
<dbReference type="PANTHER" id="PTHR11860:SF118">
    <property type="entry name" value="CMRF35-LIKE MOLECULE 3-RELATED"/>
    <property type="match status" value="1"/>
</dbReference>
<dbReference type="SMART" id="SM00406">
    <property type="entry name" value="IGv"/>
    <property type="match status" value="4"/>
</dbReference>
<protein>
    <recommendedName>
        <fullName evidence="4">Ig-like domain-containing protein</fullName>
    </recommendedName>
</protein>
<evidence type="ECO:0000256" key="2">
    <source>
        <dbReference type="ARBA" id="ARBA00022692"/>
    </source>
</evidence>
<accession>A0A096M9R2</accession>
<dbReference type="EMBL" id="AYCK01019199">
    <property type="status" value="NOT_ANNOTATED_CDS"/>
    <property type="molecule type" value="Genomic_DNA"/>
</dbReference>
<evidence type="ECO:0000256" key="3">
    <source>
        <dbReference type="ARBA" id="ARBA00023136"/>
    </source>
</evidence>
<keyword evidence="3" id="KW-0472">Membrane</keyword>
<dbReference type="InterPro" id="IPR036179">
    <property type="entry name" value="Ig-like_dom_sf"/>
</dbReference>
<organism evidence="5 6">
    <name type="scientific">Poecilia formosa</name>
    <name type="common">Amazon molly</name>
    <name type="synonym">Limia formosa</name>
    <dbReference type="NCBI Taxonomy" id="48698"/>
    <lineage>
        <taxon>Eukaryota</taxon>
        <taxon>Metazoa</taxon>
        <taxon>Chordata</taxon>
        <taxon>Craniata</taxon>
        <taxon>Vertebrata</taxon>
        <taxon>Euteleostomi</taxon>
        <taxon>Actinopterygii</taxon>
        <taxon>Neopterygii</taxon>
        <taxon>Teleostei</taxon>
        <taxon>Neoteleostei</taxon>
        <taxon>Acanthomorphata</taxon>
        <taxon>Ovalentaria</taxon>
        <taxon>Atherinomorphae</taxon>
        <taxon>Cyprinodontiformes</taxon>
        <taxon>Poeciliidae</taxon>
        <taxon>Poeciliinae</taxon>
        <taxon>Poecilia</taxon>
    </lineage>
</organism>
<reference evidence="5" key="3">
    <citation type="submission" date="2025-09" db="UniProtKB">
        <authorList>
            <consortium name="Ensembl"/>
        </authorList>
    </citation>
    <scope>IDENTIFICATION</scope>
</reference>
<dbReference type="GO" id="GO:0004888">
    <property type="term" value="F:transmembrane signaling receptor activity"/>
    <property type="evidence" value="ECO:0007669"/>
    <property type="project" value="TreeGrafter"/>
</dbReference>